<dbReference type="CDD" id="cd05168">
    <property type="entry name" value="PI4Kc_III_beta"/>
    <property type="match status" value="1"/>
</dbReference>
<evidence type="ECO:0000313" key="7">
    <source>
        <dbReference type="EMBL" id="CUG91308.1"/>
    </source>
</evidence>
<dbReference type="GO" id="GO:0016020">
    <property type="term" value="C:membrane"/>
    <property type="evidence" value="ECO:0007669"/>
    <property type="project" value="TreeGrafter"/>
</dbReference>
<evidence type="ECO:0000256" key="5">
    <source>
        <dbReference type="SAM" id="MobiDB-lite"/>
    </source>
</evidence>
<dbReference type="GO" id="GO:0048015">
    <property type="term" value="P:phosphatidylinositol-mediated signaling"/>
    <property type="evidence" value="ECO:0007669"/>
    <property type="project" value="TreeGrafter"/>
</dbReference>
<evidence type="ECO:0000256" key="4">
    <source>
        <dbReference type="ARBA" id="ARBA00022777"/>
    </source>
</evidence>
<keyword evidence="3" id="KW-0808">Transferase</keyword>
<comment type="catalytic activity">
    <reaction evidence="1">
        <text>a 1,2-diacyl-sn-glycero-3-phospho-(1D-myo-inositol) + ATP = a 1,2-diacyl-sn-glycero-3-phospho-(1D-myo-inositol 4-phosphate) + ADP + H(+)</text>
        <dbReference type="Rhea" id="RHEA:19877"/>
        <dbReference type="ChEBI" id="CHEBI:15378"/>
        <dbReference type="ChEBI" id="CHEBI:30616"/>
        <dbReference type="ChEBI" id="CHEBI:57880"/>
        <dbReference type="ChEBI" id="CHEBI:58178"/>
        <dbReference type="ChEBI" id="CHEBI:456216"/>
        <dbReference type="EC" id="2.7.1.67"/>
    </reaction>
</comment>
<organism evidence="7 8">
    <name type="scientific">Bodo saltans</name>
    <name type="common">Flagellated protozoan</name>
    <dbReference type="NCBI Taxonomy" id="75058"/>
    <lineage>
        <taxon>Eukaryota</taxon>
        <taxon>Discoba</taxon>
        <taxon>Euglenozoa</taxon>
        <taxon>Kinetoplastea</taxon>
        <taxon>Metakinetoplastina</taxon>
        <taxon>Eubodonida</taxon>
        <taxon>Bodonidae</taxon>
        <taxon>Bodo</taxon>
    </lineage>
</organism>
<dbReference type="InterPro" id="IPR036940">
    <property type="entry name" value="PI3/4_kinase_cat_sf"/>
</dbReference>
<sequence>MSVTSPLRAGGTGRLDLVDALLRIDYTETPEGQQKVLINHLYEFPISVMEELLLQVVHLSVTHSRREHHVLLKRFLLHLATKSMNIAIRLSWIIDAITATFVQLGLQDRVQDLRDSIETVAIQGAKKSSTSTSSPATQSEAQNAILDYELQRMQRRLALFNDERLFTLQLTNISNQLRLVQDRTKRKGELHRLLTELNEKFLVSKRVVFPLGTSGKQVDWIVQVIVQECSVFSSRERAPYSLICEVIRDDVCTYSDPTTTNLFLADGSLAVPLPDAATAKHARTSASTSGAANHNRTKSQELAGNDLLTEVFGETPSQRKHRIRASSVYGTHPRWDIACVMIKAGDDLRQEELALQIIDVFNKIWQEAGLTCMVVPYAAVSTTSDAGVIEMLTDSSSIDSIKKKAGVQSLHQFFVRAYGGEGSKSYALAQTNFIETMAGYSVVSFLVQIKDRHNGNLMLTRSGHLVHIDFGFMLATSPGGIKFESAPFKLSQELVDVMGGPNSTTFQYFKVLFFQGLKVAREHAEEIVALVELMTPYNTIACFGPDPNAVVQQMRDRLRFDLETDVEFAVYVKELIAISLDNWRTKKYDQFQTLQNGII</sequence>
<dbReference type="FunFam" id="1.10.1070.11:FF:000016">
    <property type="entry name" value="PIK1p Phosphatidylinositol 4-kinase"/>
    <property type="match status" value="1"/>
</dbReference>
<keyword evidence="4 7" id="KW-0418">Kinase</keyword>
<evidence type="ECO:0000256" key="1">
    <source>
        <dbReference type="ARBA" id="ARBA00001686"/>
    </source>
</evidence>
<dbReference type="AlphaFoldDB" id="A0A0S4JIN0"/>
<protein>
    <recommendedName>
        <fullName evidence="2">1-phosphatidylinositol 4-kinase</fullName>
        <ecNumber evidence="2">2.7.1.67</ecNumber>
    </recommendedName>
</protein>
<dbReference type="PROSITE" id="PS50290">
    <property type="entry name" value="PI3_4_KINASE_3"/>
    <property type="match status" value="1"/>
</dbReference>
<evidence type="ECO:0000259" key="6">
    <source>
        <dbReference type="PROSITE" id="PS50290"/>
    </source>
</evidence>
<dbReference type="Gene3D" id="3.30.1010.10">
    <property type="entry name" value="Phosphatidylinositol 3-kinase Catalytic Subunit, Chain A, domain 4"/>
    <property type="match status" value="1"/>
</dbReference>
<dbReference type="GO" id="GO:0046854">
    <property type="term" value="P:phosphatidylinositol phosphate biosynthetic process"/>
    <property type="evidence" value="ECO:0007669"/>
    <property type="project" value="InterPro"/>
</dbReference>
<dbReference type="InterPro" id="IPR000403">
    <property type="entry name" value="PI3/4_kinase_cat_dom"/>
</dbReference>
<dbReference type="InterPro" id="IPR011009">
    <property type="entry name" value="Kinase-like_dom_sf"/>
</dbReference>
<feature type="domain" description="PI3K/PI4K catalytic" evidence="6">
    <location>
        <begin position="312"/>
        <end position="584"/>
    </location>
</feature>
<dbReference type="OrthoDB" id="10264149at2759"/>
<evidence type="ECO:0000256" key="2">
    <source>
        <dbReference type="ARBA" id="ARBA00012169"/>
    </source>
</evidence>
<dbReference type="SUPFAM" id="SSF56112">
    <property type="entry name" value="Protein kinase-like (PK-like)"/>
    <property type="match status" value="1"/>
</dbReference>
<proteinExistence type="predicted"/>
<dbReference type="Pfam" id="PF00454">
    <property type="entry name" value="PI3_PI4_kinase"/>
    <property type="match status" value="1"/>
</dbReference>
<dbReference type="PROSITE" id="PS00916">
    <property type="entry name" value="PI3_4_KINASE_2"/>
    <property type="match status" value="1"/>
</dbReference>
<feature type="compositionally biased region" description="Polar residues" evidence="5">
    <location>
        <begin position="284"/>
        <end position="294"/>
    </location>
</feature>
<dbReference type="InterPro" id="IPR018936">
    <property type="entry name" value="PI3/4_kinase_CS"/>
</dbReference>
<dbReference type="Gene3D" id="1.10.1070.11">
    <property type="entry name" value="Phosphatidylinositol 3-/4-kinase, catalytic domain"/>
    <property type="match status" value="1"/>
</dbReference>
<feature type="region of interest" description="Disordered" evidence="5">
    <location>
        <begin position="280"/>
        <end position="299"/>
    </location>
</feature>
<dbReference type="EMBL" id="CYKH01001904">
    <property type="protein sequence ID" value="CUG91308.1"/>
    <property type="molecule type" value="Genomic_DNA"/>
</dbReference>
<dbReference type="PROSITE" id="PS00915">
    <property type="entry name" value="PI3_4_KINASE_1"/>
    <property type="match status" value="1"/>
</dbReference>
<dbReference type="Proteomes" id="UP000051952">
    <property type="component" value="Unassembled WGS sequence"/>
</dbReference>
<accession>A0A0S4JIN0</accession>
<dbReference type="PANTHER" id="PTHR10048:SF22">
    <property type="entry name" value="PHOSPHATIDYLINOSITOL 4-KINASE BETA"/>
    <property type="match status" value="1"/>
</dbReference>
<evidence type="ECO:0000313" key="8">
    <source>
        <dbReference type="Proteomes" id="UP000051952"/>
    </source>
</evidence>
<dbReference type="VEuPathDB" id="TriTrypDB:BSAL_31240"/>
<dbReference type="PANTHER" id="PTHR10048">
    <property type="entry name" value="PHOSPHATIDYLINOSITOL KINASE"/>
    <property type="match status" value="1"/>
</dbReference>
<dbReference type="OMA" id="THVCITH"/>
<dbReference type="SMART" id="SM00146">
    <property type="entry name" value="PI3Kc"/>
    <property type="match status" value="1"/>
</dbReference>
<dbReference type="InterPro" id="IPR015433">
    <property type="entry name" value="PI3/4_kinase"/>
</dbReference>
<evidence type="ECO:0000256" key="3">
    <source>
        <dbReference type="ARBA" id="ARBA00022679"/>
    </source>
</evidence>
<name>A0A0S4JIN0_BODSA</name>
<keyword evidence="8" id="KW-1185">Reference proteome</keyword>
<gene>
    <name evidence="7" type="ORF">BSAL_31240</name>
</gene>
<dbReference type="GO" id="GO:0005737">
    <property type="term" value="C:cytoplasm"/>
    <property type="evidence" value="ECO:0007669"/>
    <property type="project" value="TreeGrafter"/>
</dbReference>
<dbReference type="EC" id="2.7.1.67" evidence="2"/>
<dbReference type="InterPro" id="IPR057754">
    <property type="entry name" value="PI4-kinase_beta/PIK1_cat"/>
</dbReference>
<reference evidence="8" key="1">
    <citation type="submission" date="2015-09" db="EMBL/GenBank/DDBJ databases">
        <authorList>
            <consortium name="Pathogen Informatics"/>
        </authorList>
    </citation>
    <scope>NUCLEOTIDE SEQUENCE [LARGE SCALE GENOMIC DNA]</scope>
    <source>
        <strain evidence="8">Lake Konstanz</strain>
    </source>
</reference>
<dbReference type="GO" id="GO:0004430">
    <property type="term" value="F:1-phosphatidylinositol 4-kinase activity"/>
    <property type="evidence" value="ECO:0007669"/>
    <property type="project" value="UniProtKB-EC"/>
</dbReference>